<organism evidence="2 3">
    <name type="scientific">Streptomyces himastatinicus ATCC 53653</name>
    <dbReference type="NCBI Taxonomy" id="457427"/>
    <lineage>
        <taxon>Bacteria</taxon>
        <taxon>Bacillati</taxon>
        <taxon>Actinomycetota</taxon>
        <taxon>Actinomycetes</taxon>
        <taxon>Kitasatosporales</taxon>
        <taxon>Streptomycetaceae</taxon>
        <taxon>Streptomyces</taxon>
        <taxon>Streptomyces violaceusniger group</taxon>
    </lineage>
</organism>
<dbReference type="OrthoDB" id="4339059at2"/>
<feature type="compositionally biased region" description="Low complexity" evidence="1">
    <location>
        <begin position="192"/>
        <end position="205"/>
    </location>
</feature>
<name>D9WM84_9ACTN</name>
<feature type="compositionally biased region" description="Basic and acidic residues" evidence="1">
    <location>
        <begin position="99"/>
        <end position="113"/>
    </location>
</feature>
<evidence type="ECO:0000256" key="1">
    <source>
        <dbReference type="SAM" id="MobiDB-lite"/>
    </source>
</evidence>
<accession>D9WM84</accession>
<dbReference type="EMBL" id="GG657754">
    <property type="protein sequence ID" value="EFL25787.1"/>
    <property type="molecule type" value="Genomic_DNA"/>
</dbReference>
<evidence type="ECO:0000313" key="2">
    <source>
        <dbReference type="EMBL" id="EFL25787.1"/>
    </source>
</evidence>
<evidence type="ECO:0000313" key="3">
    <source>
        <dbReference type="Proteomes" id="UP000003963"/>
    </source>
</evidence>
<protein>
    <submittedName>
        <fullName evidence="2">Uncharacterized protein</fullName>
    </submittedName>
</protein>
<dbReference type="Proteomes" id="UP000003963">
    <property type="component" value="Unassembled WGS sequence"/>
</dbReference>
<sequence>MEIAELVLKYIEALVWPAVTVGLVWGLRNHIRDAFGRMTRLETPAGAIEFETQARQVLSQAEEVAIADSPGPYAPGVPAQAPQPWSRYPAPGGAAPTPDRVEEGLGPSARDEAPPPAGQPQPAQPPQGAPPGGPWAPPPYAQPDTVDAAAPPWREQLRDARALVDASPVGAIMTAWNALQSVPKGRPATHYGRAPRSAAPAAQQGHAKKTETVTPAAARTYIESCLQAAQLVEKSR</sequence>
<reference evidence="2 3" key="1">
    <citation type="submission" date="2009-02" db="EMBL/GenBank/DDBJ databases">
        <title>Annotation of Streptomyces hygroscopicus strain ATCC 53653.</title>
        <authorList>
            <consortium name="The Broad Institute Genome Sequencing Platform"/>
            <consortium name="Broad Institute Microbial Sequencing Center"/>
            <person name="Fischbach M."/>
            <person name="Godfrey P."/>
            <person name="Ward D."/>
            <person name="Young S."/>
            <person name="Zeng Q."/>
            <person name="Koehrsen M."/>
            <person name="Alvarado L."/>
            <person name="Berlin A.M."/>
            <person name="Bochicchio J."/>
            <person name="Borenstein D."/>
            <person name="Chapman S.B."/>
            <person name="Chen Z."/>
            <person name="Engels R."/>
            <person name="Freedman E."/>
            <person name="Gellesch M."/>
            <person name="Goldberg J."/>
            <person name="Griggs A."/>
            <person name="Gujja S."/>
            <person name="Heilman E.R."/>
            <person name="Heiman D.I."/>
            <person name="Hepburn T.A."/>
            <person name="Howarth C."/>
            <person name="Jen D."/>
            <person name="Larson L."/>
            <person name="Lewis B."/>
            <person name="Mehta T."/>
            <person name="Park D."/>
            <person name="Pearson M."/>
            <person name="Richards J."/>
            <person name="Roberts A."/>
            <person name="Saif S."/>
            <person name="Shea T.D."/>
            <person name="Shenoy N."/>
            <person name="Sisk P."/>
            <person name="Stolte C."/>
            <person name="Sykes S.N."/>
            <person name="Thomson T."/>
            <person name="Walk T."/>
            <person name="White J."/>
            <person name="Yandava C."/>
            <person name="Straight P."/>
            <person name="Clardy J."/>
            <person name="Hung D."/>
            <person name="Kolter R."/>
            <person name="Mekalanos J."/>
            <person name="Walker S."/>
            <person name="Walsh C.T."/>
            <person name="Wieland-Brown L.C."/>
            <person name="Haas B."/>
            <person name="Nusbaum C."/>
            <person name="Birren B."/>
        </authorList>
    </citation>
    <scope>NUCLEOTIDE SEQUENCE [LARGE SCALE GENOMIC DNA]</scope>
    <source>
        <strain evidence="2 3">ATCC 53653</strain>
    </source>
</reference>
<proteinExistence type="predicted"/>
<dbReference type="RefSeq" id="WP_009717587.1">
    <property type="nucleotide sequence ID" value="NZ_GG657754.1"/>
</dbReference>
<dbReference type="STRING" id="457427.SSOG_05501"/>
<feature type="region of interest" description="Disordered" evidence="1">
    <location>
        <begin position="68"/>
        <end position="147"/>
    </location>
</feature>
<dbReference type="AlphaFoldDB" id="D9WM84"/>
<feature type="compositionally biased region" description="Pro residues" evidence="1">
    <location>
        <begin position="114"/>
        <end position="141"/>
    </location>
</feature>
<gene>
    <name evidence="2" type="ORF">SSOG_05501</name>
</gene>
<keyword evidence="3" id="KW-1185">Reference proteome</keyword>
<dbReference type="HOGENOM" id="CLU_1174901_0_0_11"/>
<feature type="region of interest" description="Disordered" evidence="1">
    <location>
        <begin position="183"/>
        <end position="213"/>
    </location>
</feature>